<dbReference type="KEGG" id="cse:Cseg_3481"/>
<reference evidence="2" key="1">
    <citation type="journal article" date="2011" name="J. Bacteriol.">
        <title>Genome sequences of eight morphologically diverse alphaproteobacteria.</title>
        <authorList>
            <consortium name="US DOE Joint Genome Institute"/>
            <person name="Brown P.J."/>
            <person name="Kysela D.T."/>
            <person name="Buechlein A."/>
            <person name="Hemmerich C."/>
            <person name="Brun Y.V."/>
        </authorList>
    </citation>
    <scope>NUCLEOTIDE SEQUENCE [LARGE SCALE GENOMIC DNA]</scope>
    <source>
        <strain evidence="2">ATCC 21756 / DSM 7131 / JCM 7823 / NBRC 15250 / LMG 17158 / TK0059</strain>
    </source>
</reference>
<protein>
    <submittedName>
        <fullName evidence="1">Ribonuclease E</fullName>
    </submittedName>
</protein>
<accession>D5VN38</accession>
<gene>
    <name evidence="1" type="ordered locus">Cseg_3481</name>
</gene>
<organism evidence="1 2">
    <name type="scientific">Caulobacter segnis (strain ATCC 21756 / DSM 7131 / JCM 7823 / NBRC 15250 / LMG 17158 / TK0059)</name>
    <name type="common">Mycoplana segnis</name>
    <dbReference type="NCBI Taxonomy" id="509190"/>
    <lineage>
        <taxon>Bacteria</taxon>
        <taxon>Pseudomonadati</taxon>
        <taxon>Pseudomonadota</taxon>
        <taxon>Alphaproteobacteria</taxon>
        <taxon>Caulobacterales</taxon>
        <taxon>Caulobacteraceae</taxon>
        <taxon>Caulobacter</taxon>
    </lineage>
</organism>
<dbReference type="RefSeq" id="WP_013080558.1">
    <property type="nucleotide sequence ID" value="NC_014100.1"/>
</dbReference>
<evidence type="ECO:0000313" key="2">
    <source>
        <dbReference type="Proteomes" id="UP000002629"/>
    </source>
</evidence>
<evidence type="ECO:0000313" key="1">
    <source>
        <dbReference type="EMBL" id="ADG11911.1"/>
    </source>
</evidence>
<dbReference type="EMBL" id="CP002008">
    <property type="protein sequence ID" value="ADG11911.1"/>
    <property type="molecule type" value="Genomic_DNA"/>
</dbReference>
<dbReference type="HOGENOM" id="CLU_1923803_0_0_5"/>
<dbReference type="AlphaFoldDB" id="D5VN38"/>
<dbReference type="STRING" id="509190.Cseg_3481"/>
<name>D5VN38_CAUST</name>
<proteinExistence type="predicted"/>
<dbReference type="Proteomes" id="UP000002629">
    <property type="component" value="Chromosome"/>
</dbReference>
<sequence length="131" mass="13499">MSDVSALMDKLKATVSYKQFDAPRAGDQAWPILEKMAQAKSALSRAVSPVAAPVAPIEAAPAAPPAASPAARVADVLVSEAPAEGSLFSRLQADTAPAKAAAFSRYGAAKPVEDAPQALSEIFERIGRKAL</sequence>